<dbReference type="RefSeq" id="WP_091105722.1">
    <property type="nucleotide sequence ID" value="NZ_FMHZ01000002.1"/>
</dbReference>
<organism evidence="1 2">
    <name type="scientific">Micromonospora citrea</name>
    <dbReference type="NCBI Taxonomy" id="47855"/>
    <lineage>
        <taxon>Bacteria</taxon>
        <taxon>Bacillati</taxon>
        <taxon>Actinomycetota</taxon>
        <taxon>Actinomycetes</taxon>
        <taxon>Micromonosporales</taxon>
        <taxon>Micromonosporaceae</taxon>
        <taxon>Micromonospora</taxon>
    </lineage>
</organism>
<gene>
    <name evidence="1" type="ORF">GA0070606_5417</name>
</gene>
<evidence type="ECO:0008006" key="3">
    <source>
        <dbReference type="Google" id="ProtNLM"/>
    </source>
</evidence>
<keyword evidence="2" id="KW-1185">Reference proteome</keyword>
<evidence type="ECO:0000313" key="1">
    <source>
        <dbReference type="EMBL" id="SCL70492.1"/>
    </source>
</evidence>
<accession>A0A1C6VW96</accession>
<dbReference type="Proteomes" id="UP000199001">
    <property type="component" value="Unassembled WGS sequence"/>
</dbReference>
<evidence type="ECO:0000313" key="2">
    <source>
        <dbReference type="Proteomes" id="UP000199001"/>
    </source>
</evidence>
<dbReference type="STRING" id="47855.GA0070606_5417"/>
<proteinExistence type="predicted"/>
<dbReference type="OrthoDB" id="3340404at2"/>
<dbReference type="EMBL" id="FMHZ01000002">
    <property type="protein sequence ID" value="SCL70492.1"/>
    <property type="molecule type" value="Genomic_DNA"/>
</dbReference>
<protein>
    <recommendedName>
        <fullName evidence="3">Head-to-tail adaptor</fullName>
    </recommendedName>
</protein>
<sequence>MTQPARTGPCEWPLNTAYCKGWDQLDEAVQKAATDLATEVLWALSGRRFGVCDSTVRPVRRGDGEAWRRWESWLDLPYGGSFAVTFCGCPVGTCACGPVGQELSLPGPVNAVTRVVIDGQELPAEAYAVYDRRWLVRIDGGSWPTWQDLTAADDQPGAWAVTYERGVPVPAGGQVAAGAFACEVAKAMVADTTCRLPRRVASLVRQGVQQTFVDPAQLARDGMTGLPEVDQWLRVVNPHRLPRDTVVWSPDLNRGRRRTS</sequence>
<reference evidence="2" key="1">
    <citation type="submission" date="2016-06" db="EMBL/GenBank/DDBJ databases">
        <authorList>
            <person name="Varghese N."/>
            <person name="Submissions Spin"/>
        </authorList>
    </citation>
    <scope>NUCLEOTIDE SEQUENCE [LARGE SCALE GENOMIC DNA]</scope>
    <source>
        <strain evidence="2">DSM 43903</strain>
    </source>
</reference>
<dbReference type="AlphaFoldDB" id="A0A1C6VW96"/>
<name>A0A1C6VW96_9ACTN</name>